<feature type="transmembrane region" description="Helical" evidence="5">
    <location>
        <begin position="15"/>
        <end position="34"/>
    </location>
</feature>
<evidence type="ECO:0000256" key="3">
    <source>
        <dbReference type="ARBA" id="ARBA00022989"/>
    </source>
</evidence>
<organism evidence="8">
    <name type="scientific">Caenorhabditis remanei</name>
    <name type="common">Caenorhabditis vulgaris</name>
    <dbReference type="NCBI Taxonomy" id="31234"/>
    <lineage>
        <taxon>Eukaryota</taxon>
        <taxon>Metazoa</taxon>
        <taxon>Ecdysozoa</taxon>
        <taxon>Nematoda</taxon>
        <taxon>Chromadorea</taxon>
        <taxon>Rhabditida</taxon>
        <taxon>Rhabditina</taxon>
        <taxon>Rhabditomorpha</taxon>
        <taxon>Rhabditoidea</taxon>
        <taxon>Rhabditidae</taxon>
        <taxon>Peloderinae</taxon>
        <taxon>Caenorhabditis</taxon>
    </lineage>
</organism>
<dbReference type="InParanoid" id="E3MX62"/>
<sequence length="416" mass="48877">MSSINVWSRGAKPAFVRFLIFGIILQAVLLVLIYKNSKPSRCEFQGFFLDKIILFSDSLPNNQSITANISCDDLLNEWDPEVPVLLIDLDFLENLKNEDCRWDETKRVKIGVHVKDKDGSIIDTTRFGVVFYDSQDNKDFLEFNEDGKRIIPKRFETRRIGNFKVPANIQRFIEFYKRSKFVECLGLEMNRNKSEEAYQNGTTSANILARFQDELIDMEMYPLLNGGTLLGWYRECTVIPHTLDLDFSVFKENYKPEYAEKVLRGETDFILRRKFGRLEDSQEITVVSKEEVRPTIDLFVMYDYVEDGKLAYRYISGLSGEKILEFSNKRNPEFSDDGRKFRYTHLLLDPSCAAEMHGHLFWILCNPIEQLKHEYGPLWYLDHPTGKYYWNSSGKNVKSAGRFTWEEMQKYYLEYK</sequence>
<protein>
    <recommendedName>
        <fullName evidence="6">W02B3.4-like N-terminal domain-containing protein</fullName>
    </recommendedName>
</protein>
<name>E3MX62_CAERE</name>
<keyword evidence="4 5" id="KW-0472">Membrane</keyword>
<evidence type="ECO:0000313" key="8">
    <source>
        <dbReference type="Proteomes" id="UP000008281"/>
    </source>
</evidence>
<dbReference type="PANTHER" id="PTHR15407">
    <property type="entry name" value="FUKUTIN-RELATED"/>
    <property type="match status" value="1"/>
</dbReference>
<dbReference type="EMBL" id="DS268490">
    <property type="protein sequence ID" value="EFP11519.1"/>
    <property type="molecule type" value="Genomic_DNA"/>
</dbReference>
<dbReference type="GO" id="GO:0016020">
    <property type="term" value="C:membrane"/>
    <property type="evidence" value="ECO:0007669"/>
    <property type="project" value="UniProtKB-SubCell"/>
</dbReference>
<accession>E3MX62</accession>
<dbReference type="HOGENOM" id="CLU_041832_0_0_1"/>
<dbReference type="InterPro" id="IPR009644">
    <property type="entry name" value="FKTN/MNN4/W02B3.4-1"/>
</dbReference>
<dbReference type="InterPro" id="IPR057641">
    <property type="entry name" value="W02B3_4_N"/>
</dbReference>
<dbReference type="AlphaFoldDB" id="E3MX62"/>
<keyword evidence="8" id="KW-1185">Reference proteome</keyword>
<evidence type="ECO:0000256" key="5">
    <source>
        <dbReference type="SAM" id="Phobius"/>
    </source>
</evidence>
<proteinExistence type="predicted"/>
<feature type="domain" description="W02B3.4-like N-terminal" evidence="6">
    <location>
        <begin position="70"/>
        <end position="183"/>
    </location>
</feature>
<comment type="subcellular location">
    <subcellularLocation>
        <location evidence="1">Membrane</location>
        <topology evidence="1">Single-pass membrane protein</topology>
    </subcellularLocation>
</comment>
<evidence type="ECO:0000256" key="2">
    <source>
        <dbReference type="ARBA" id="ARBA00022692"/>
    </source>
</evidence>
<keyword evidence="3 5" id="KW-1133">Transmembrane helix</keyword>
<gene>
    <name evidence="7" type="ORF">CRE_19308</name>
</gene>
<dbReference type="Pfam" id="PF24413">
    <property type="entry name" value="W02B3_4_N"/>
    <property type="match status" value="1"/>
</dbReference>
<evidence type="ECO:0000256" key="4">
    <source>
        <dbReference type="ARBA" id="ARBA00023136"/>
    </source>
</evidence>
<dbReference type="Proteomes" id="UP000008281">
    <property type="component" value="Unassembled WGS sequence"/>
</dbReference>
<evidence type="ECO:0000259" key="6">
    <source>
        <dbReference type="Pfam" id="PF24413"/>
    </source>
</evidence>
<reference evidence="7" key="1">
    <citation type="submission" date="2007-07" db="EMBL/GenBank/DDBJ databases">
        <title>PCAP assembly of the Caenorhabditis remanei genome.</title>
        <authorList>
            <consortium name="The Caenorhabditis remanei Sequencing Consortium"/>
            <person name="Wilson R.K."/>
        </authorList>
    </citation>
    <scope>NUCLEOTIDE SEQUENCE [LARGE SCALE GENOMIC DNA]</scope>
    <source>
        <strain evidence="7">PB4641</strain>
    </source>
</reference>
<dbReference type="OrthoDB" id="444255at2759"/>
<keyword evidence="2 5" id="KW-0812">Transmembrane</keyword>
<evidence type="ECO:0000256" key="1">
    <source>
        <dbReference type="ARBA" id="ARBA00004167"/>
    </source>
</evidence>
<dbReference type="PANTHER" id="PTHR15407:SF41">
    <property type="entry name" value="FUKUTIN"/>
    <property type="match status" value="1"/>
</dbReference>
<evidence type="ECO:0000313" key="7">
    <source>
        <dbReference type="EMBL" id="EFP11519.1"/>
    </source>
</evidence>